<sequence>MSYRIKTITLNGKVLAADDNTLIKRVVYNGTVIWSYNPTSSNLVIATYGDGTYSLYDETKAGHLSESTSGGYTSTIKKIVYNGEQIWPVTSSI</sequence>
<name>A0A7M1RYH3_9CAUD</name>
<organism evidence="1 2">
    <name type="scientific">uncultured phage cr108_1</name>
    <dbReference type="NCBI Taxonomy" id="2772069"/>
    <lineage>
        <taxon>Viruses</taxon>
        <taxon>Duplodnaviria</taxon>
        <taxon>Heunggongvirae</taxon>
        <taxon>Uroviricota</taxon>
        <taxon>Caudoviricetes</taxon>
        <taxon>Crassvirales</taxon>
        <taxon>Steigviridae</taxon>
        <taxon>Asinivirinae</taxon>
        <taxon>Pipoluvirus</taxon>
        <taxon>Pipoluvirus rarus</taxon>
    </lineage>
</organism>
<dbReference type="RefSeq" id="YP_010111120.1">
    <property type="nucleotide sequence ID" value="NC_055878.1"/>
</dbReference>
<accession>A0A7M1RYH3</accession>
<evidence type="ECO:0000313" key="2">
    <source>
        <dbReference type="Proteomes" id="UP000594030"/>
    </source>
</evidence>
<reference evidence="1 2" key="1">
    <citation type="submission" date="2020-07" db="EMBL/GenBank/DDBJ databases">
        <title>Taxonomic proposal: Crassvirales, a new order of highly abundant and diverse bacterial viruses.</title>
        <authorList>
            <person name="Shkoporov A.N."/>
            <person name="Stockdale S.R."/>
            <person name="Guerin E."/>
            <person name="Ross R.P."/>
            <person name="Hill C."/>
        </authorList>
    </citation>
    <scope>NUCLEOTIDE SEQUENCE [LARGE SCALE GENOMIC DNA]</scope>
</reference>
<proteinExistence type="predicted"/>
<protein>
    <submittedName>
        <fullName evidence="1">Uncharacterized protein</fullName>
    </submittedName>
</protein>
<dbReference type="KEGG" id="vg:65129454"/>
<evidence type="ECO:0000313" key="1">
    <source>
        <dbReference type="EMBL" id="QOR58962.1"/>
    </source>
</evidence>
<dbReference type="EMBL" id="MT774385">
    <property type="protein sequence ID" value="QOR58962.1"/>
    <property type="molecule type" value="Genomic_DNA"/>
</dbReference>
<dbReference type="GeneID" id="65129454"/>
<keyword evidence="2" id="KW-1185">Reference proteome</keyword>
<dbReference type="Proteomes" id="UP000594030">
    <property type="component" value="Segment"/>
</dbReference>